<comment type="caution">
    <text evidence="3">The sequence shown here is derived from an EMBL/GenBank/DDBJ whole genome shotgun (WGS) entry which is preliminary data.</text>
</comment>
<feature type="domain" description="S-layer protein SbsC C-terminal" evidence="2">
    <location>
        <begin position="239"/>
        <end position="323"/>
    </location>
</feature>
<feature type="domain" description="S-layer protein SbsC C-terminal" evidence="2">
    <location>
        <begin position="142"/>
        <end position="223"/>
    </location>
</feature>
<feature type="domain" description="S-layer protein SbsC C-terminal" evidence="2">
    <location>
        <begin position="338"/>
        <end position="415"/>
    </location>
</feature>
<dbReference type="InterPro" id="IPR040751">
    <property type="entry name" value="SbsC_C"/>
</dbReference>
<dbReference type="Proteomes" id="UP000266340">
    <property type="component" value="Unassembled WGS sequence"/>
</dbReference>
<dbReference type="EMBL" id="QXJM01000039">
    <property type="protein sequence ID" value="RIE02500.1"/>
    <property type="molecule type" value="Genomic_DNA"/>
</dbReference>
<feature type="chain" id="PRO_5017237940" description="S-layer protein SbsC C-terminal domain-containing protein" evidence="1">
    <location>
        <begin position="29"/>
        <end position="635"/>
    </location>
</feature>
<evidence type="ECO:0000259" key="2">
    <source>
        <dbReference type="Pfam" id="PF18316"/>
    </source>
</evidence>
<evidence type="ECO:0000256" key="1">
    <source>
        <dbReference type="SAM" id="SignalP"/>
    </source>
</evidence>
<dbReference type="Pfam" id="PF18316">
    <property type="entry name" value="S-l_SbsC_C"/>
    <property type="match status" value="4"/>
</dbReference>
<proteinExistence type="predicted"/>
<keyword evidence="1" id="KW-0732">Signal</keyword>
<organism evidence="3 4">
    <name type="scientific">Cohnella faecalis</name>
    <dbReference type="NCBI Taxonomy" id="2315694"/>
    <lineage>
        <taxon>Bacteria</taxon>
        <taxon>Bacillati</taxon>
        <taxon>Bacillota</taxon>
        <taxon>Bacilli</taxon>
        <taxon>Bacillales</taxon>
        <taxon>Paenibacillaceae</taxon>
        <taxon>Cohnella</taxon>
    </lineage>
</organism>
<dbReference type="AlphaFoldDB" id="A0A398CJK3"/>
<reference evidence="3 4" key="1">
    <citation type="submission" date="2018-09" db="EMBL/GenBank/DDBJ databases">
        <title>Cohnella cavernae sp. nov., isolated from a karst cave.</title>
        <authorList>
            <person name="Zhu H."/>
        </authorList>
    </citation>
    <scope>NUCLEOTIDE SEQUENCE [LARGE SCALE GENOMIC DNA]</scope>
    <source>
        <strain evidence="3 4">K2E09-144</strain>
    </source>
</reference>
<protein>
    <recommendedName>
        <fullName evidence="2">S-layer protein SbsC C-terminal domain-containing protein</fullName>
    </recommendedName>
</protein>
<gene>
    <name evidence="3" type="ORF">D3H35_17570</name>
</gene>
<sequence length="635" mass="65665">MNFVKKSIIATAFSGAFAAIALIGSAFAATAPTPAEALSATISAGTDAGTTKVTAVPDSGDFLVYQLSKTQAKVPTQETTVPATAIYYVPSTDIKVDLKTAKYVDIYEIDGTTFKVKKFKELEIGTNYTANLAPAINKLVIAPGTAPTTIKATATLGKGNKLKVFPGNVPVTYPPLIGSSVEGGIVYTLGQNIPLDPTNDNYIAFVELDGSGKAVAFTEVKVDNAIVTASALKEPTIAAGSKAGTTKLTATLSKSGNALVYQLAAKKPTVLPTIGSSLPAGTFPYTSGNDIRGVDTVKNKFLNVYEITDKGKVASYQSFELKQADISVPAVTVTSSTYGKKAGSTIFVLKAAAGGTFQIALTDSPISVLPQVGDSAPSGTTAYKSGTDLIIGNSKYIDVYELNKQSKIVGFAEIAMADYGKITAPVLASTVQSSVYTAGSAALTVNSGNTVYYAINSKATNVLPAVGTPISTSGKVLVTSTTQDLVAFLGDVNKFVDVYELDGNGNLLSFASIKLIATMFAPAPINFTIAPGLSEGSTKLTVVPAKAGNIFKFEVRSVGDPVPTIVRGALPPGSVNLVNSGSEIGTLDPITKKFIDLYELAGGKIVGYKQIILTSADIKGAVPVETEEPTGLCLL</sequence>
<evidence type="ECO:0000313" key="3">
    <source>
        <dbReference type="EMBL" id="RIE02500.1"/>
    </source>
</evidence>
<evidence type="ECO:0000313" key="4">
    <source>
        <dbReference type="Proteomes" id="UP000266340"/>
    </source>
</evidence>
<feature type="domain" description="S-layer protein SbsC C-terminal" evidence="2">
    <location>
        <begin position="44"/>
        <end position="125"/>
    </location>
</feature>
<name>A0A398CJK3_9BACL</name>
<feature type="signal peptide" evidence="1">
    <location>
        <begin position="1"/>
        <end position="28"/>
    </location>
</feature>
<dbReference type="RefSeq" id="WP_119150539.1">
    <property type="nucleotide sequence ID" value="NZ_QXJM01000039.1"/>
</dbReference>
<dbReference type="OrthoDB" id="283370at2"/>
<accession>A0A398CJK3</accession>
<keyword evidence="4" id="KW-1185">Reference proteome</keyword>